<organism evidence="2">
    <name type="scientific">Coccolithus braarudii</name>
    <dbReference type="NCBI Taxonomy" id="221442"/>
    <lineage>
        <taxon>Eukaryota</taxon>
        <taxon>Haptista</taxon>
        <taxon>Haptophyta</taxon>
        <taxon>Prymnesiophyceae</taxon>
        <taxon>Coccolithales</taxon>
        <taxon>Coccolithaceae</taxon>
        <taxon>Coccolithus</taxon>
    </lineage>
</organism>
<proteinExistence type="predicted"/>
<sequence>MALMRMLHPQVALALSMNMGQLPPNWQQQLLELQARAQHMADQSNAQATNVQQSPGDQGKQQGQQPPSSQQHEQEQQQQQPTPASSDAKKGGQDSPAQRPGAQESERKTQ</sequence>
<evidence type="ECO:0000313" key="2">
    <source>
        <dbReference type="EMBL" id="CAD8597146.1"/>
    </source>
</evidence>
<protein>
    <submittedName>
        <fullName evidence="2">Uncharacterized protein</fullName>
    </submittedName>
</protein>
<feature type="compositionally biased region" description="Low complexity" evidence="1">
    <location>
        <begin position="52"/>
        <end position="86"/>
    </location>
</feature>
<feature type="region of interest" description="Disordered" evidence="1">
    <location>
        <begin position="37"/>
        <end position="110"/>
    </location>
</feature>
<gene>
    <name evidence="2" type="ORF">CPEL01642_LOCUS475</name>
</gene>
<dbReference type="AlphaFoldDB" id="A0A7S0L0P9"/>
<feature type="compositionally biased region" description="Polar residues" evidence="1">
    <location>
        <begin position="41"/>
        <end position="51"/>
    </location>
</feature>
<name>A0A7S0L0P9_9EUKA</name>
<dbReference type="EMBL" id="HBEY01000921">
    <property type="protein sequence ID" value="CAD8597146.1"/>
    <property type="molecule type" value="Transcribed_RNA"/>
</dbReference>
<evidence type="ECO:0000256" key="1">
    <source>
        <dbReference type="SAM" id="MobiDB-lite"/>
    </source>
</evidence>
<accession>A0A7S0L0P9</accession>
<reference evidence="2" key="1">
    <citation type="submission" date="2021-01" db="EMBL/GenBank/DDBJ databases">
        <authorList>
            <person name="Corre E."/>
            <person name="Pelletier E."/>
            <person name="Niang G."/>
            <person name="Scheremetjew M."/>
            <person name="Finn R."/>
            <person name="Kale V."/>
            <person name="Holt S."/>
            <person name="Cochrane G."/>
            <person name="Meng A."/>
            <person name="Brown T."/>
            <person name="Cohen L."/>
        </authorList>
    </citation>
    <scope>NUCLEOTIDE SEQUENCE</scope>
    <source>
        <strain evidence="2">PLY182g</strain>
    </source>
</reference>